<protein>
    <recommendedName>
        <fullName evidence="4">2-amino-4-hydroxy-6-hydroxymethyldihydropteridine pyrophosphokinase</fullName>
        <ecNumber evidence="3">2.7.6.3</ecNumber>
    </recommendedName>
    <alternativeName>
        <fullName evidence="11">6-hydroxymethyl-7,8-dihydropterin pyrophosphokinase</fullName>
    </alternativeName>
    <alternativeName>
        <fullName evidence="12">7,8-dihydro-6-hydroxymethylpterin-pyrophosphokinase</fullName>
    </alternativeName>
</protein>
<comment type="function">
    <text evidence="10">Catalyzes the transfer of pyrophosphate from adenosine triphosphate (ATP) to 6-hydroxymethyl-7,8-dihydropterin, an enzymatic step in folate biosynthesis pathway.</text>
</comment>
<keyword evidence="7" id="KW-0418">Kinase</keyword>
<dbReference type="SUPFAM" id="SSF55083">
    <property type="entry name" value="6-hydroxymethyl-7,8-dihydropterin pyrophosphokinase, HPPK"/>
    <property type="match status" value="1"/>
</dbReference>
<dbReference type="EMBL" id="JAUTWS010000065">
    <property type="protein sequence ID" value="MDO9712980.1"/>
    <property type="molecule type" value="Genomic_DNA"/>
</dbReference>
<dbReference type="GO" id="GO:0003848">
    <property type="term" value="F:2-amino-4-hydroxy-6-hydroxymethyldihydropteridine diphosphokinase activity"/>
    <property type="evidence" value="ECO:0007669"/>
    <property type="project" value="UniProtKB-EC"/>
</dbReference>
<keyword evidence="6" id="KW-0547">Nucleotide-binding</keyword>
<dbReference type="RefSeq" id="WP_305107840.1">
    <property type="nucleotide sequence ID" value="NZ_JAUTWS010000065.1"/>
</dbReference>
<comment type="caution">
    <text evidence="14">The sequence shown here is derived from an EMBL/GenBank/DDBJ whole genome shotgun (WGS) entry which is preliminary data.</text>
</comment>
<gene>
    <name evidence="14" type="primary">folK</name>
    <name evidence="14" type="ORF">Q7A36_31925</name>
</gene>
<sequence>MILIALGASIPDPSGRSPLETCRLAAAALDGLPGLCLRAVSKWYQTAPVPPVPGAPPFVNGVARLEGGAGDPACLLAALHAIEDRAGRQRPYPNAPRSLDLDLIDIDGLRRAGPDPILPHPRAHLRRFVLVPLSDVAPDWIHPVLGLGIPAMLAALPPEEPPPVTLSA</sequence>
<dbReference type="Pfam" id="PF01288">
    <property type="entry name" value="HPPK"/>
    <property type="match status" value="1"/>
</dbReference>
<dbReference type="Gene3D" id="3.30.70.560">
    <property type="entry name" value="7,8-Dihydro-6-hydroxymethylpterin-pyrophosphokinase HPPK"/>
    <property type="match status" value="1"/>
</dbReference>
<evidence type="ECO:0000256" key="10">
    <source>
        <dbReference type="ARBA" id="ARBA00029409"/>
    </source>
</evidence>
<comment type="pathway">
    <text evidence="1">Cofactor biosynthesis; tetrahydrofolate biosynthesis; 2-amino-4-hydroxy-6-hydroxymethyl-7,8-dihydropteridine diphosphate from 7,8-dihydroneopterin triphosphate: step 4/4.</text>
</comment>
<keyword evidence="8" id="KW-0067">ATP-binding</keyword>
<proteinExistence type="inferred from homology"/>
<organism evidence="14 15">
    <name type="scientific">Paracraurococcus lichenis</name>
    <dbReference type="NCBI Taxonomy" id="3064888"/>
    <lineage>
        <taxon>Bacteria</taxon>
        <taxon>Pseudomonadati</taxon>
        <taxon>Pseudomonadota</taxon>
        <taxon>Alphaproteobacteria</taxon>
        <taxon>Acetobacterales</taxon>
        <taxon>Roseomonadaceae</taxon>
        <taxon>Paracraurococcus</taxon>
    </lineage>
</organism>
<evidence type="ECO:0000256" key="7">
    <source>
        <dbReference type="ARBA" id="ARBA00022777"/>
    </source>
</evidence>
<keyword evidence="9" id="KW-0289">Folate biosynthesis</keyword>
<keyword evidence="5 14" id="KW-0808">Transferase</keyword>
<dbReference type="PANTHER" id="PTHR43071:SF1">
    <property type="entry name" value="2-AMINO-4-HYDROXY-6-HYDROXYMETHYLDIHYDROPTERIDINE PYROPHOSPHOKINASE"/>
    <property type="match status" value="1"/>
</dbReference>
<dbReference type="PANTHER" id="PTHR43071">
    <property type="entry name" value="2-AMINO-4-HYDROXY-6-HYDROXYMETHYLDIHYDROPTERIDINE PYROPHOSPHOKINASE"/>
    <property type="match status" value="1"/>
</dbReference>
<name>A0ABT9EAN5_9PROT</name>
<dbReference type="Proteomes" id="UP001243009">
    <property type="component" value="Unassembled WGS sequence"/>
</dbReference>
<feature type="domain" description="7,8-dihydro-6-hydroxymethylpterin-pyrophosphokinase" evidence="13">
    <location>
        <begin position="4"/>
        <end position="138"/>
    </location>
</feature>
<dbReference type="InterPro" id="IPR000550">
    <property type="entry name" value="Hppk"/>
</dbReference>
<evidence type="ECO:0000256" key="5">
    <source>
        <dbReference type="ARBA" id="ARBA00022679"/>
    </source>
</evidence>
<dbReference type="NCBIfam" id="TIGR01498">
    <property type="entry name" value="folK"/>
    <property type="match status" value="1"/>
</dbReference>
<accession>A0ABT9EAN5</accession>
<evidence type="ECO:0000256" key="6">
    <source>
        <dbReference type="ARBA" id="ARBA00022741"/>
    </source>
</evidence>
<evidence type="ECO:0000259" key="13">
    <source>
        <dbReference type="Pfam" id="PF01288"/>
    </source>
</evidence>
<dbReference type="EC" id="2.7.6.3" evidence="3"/>
<evidence type="ECO:0000256" key="9">
    <source>
        <dbReference type="ARBA" id="ARBA00022909"/>
    </source>
</evidence>
<evidence type="ECO:0000256" key="12">
    <source>
        <dbReference type="ARBA" id="ARBA00033413"/>
    </source>
</evidence>
<evidence type="ECO:0000256" key="4">
    <source>
        <dbReference type="ARBA" id="ARBA00016218"/>
    </source>
</evidence>
<evidence type="ECO:0000256" key="8">
    <source>
        <dbReference type="ARBA" id="ARBA00022840"/>
    </source>
</evidence>
<evidence type="ECO:0000313" key="15">
    <source>
        <dbReference type="Proteomes" id="UP001243009"/>
    </source>
</evidence>
<evidence type="ECO:0000256" key="2">
    <source>
        <dbReference type="ARBA" id="ARBA00005810"/>
    </source>
</evidence>
<keyword evidence="15" id="KW-1185">Reference proteome</keyword>
<dbReference type="CDD" id="cd00483">
    <property type="entry name" value="HPPK"/>
    <property type="match status" value="1"/>
</dbReference>
<reference evidence="14 15" key="1">
    <citation type="submission" date="2023-08" db="EMBL/GenBank/DDBJ databases">
        <title>The draft genome sequence of Paracraurococcus sp. LOR1-02.</title>
        <authorList>
            <person name="Kingkaew E."/>
            <person name="Tanasupawat S."/>
        </authorList>
    </citation>
    <scope>NUCLEOTIDE SEQUENCE [LARGE SCALE GENOMIC DNA]</scope>
    <source>
        <strain evidence="14 15">LOR1-02</strain>
    </source>
</reference>
<evidence type="ECO:0000256" key="1">
    <source>
        <dbReference type="ARBA" id="ARBA00005051"/>
    </source>
</evidence>
<evidence type="ECO:0000256" key="3">
    <source>
        <dbReference type="ARBA" id="ARBA00013253"/>
    </source>
</evidence>
<evidence type="ECO:0000313" key="14">
    <source>
        <dbReference type="EMBL" id="MDO9712980.1"/>
    </source>
</evidence>
<comment type="similarity">
    <text evidence="2">Belongs to the HPPK family.</text>
</comment>
<dbReference type="InterPro" id="IPR035907">
    <property type="entry name" value="Hppk_sf"/>
</dbReference>
<evidence type="ECO:0000256" key="11">
    <source>
        <dbReference type="ARBA" id="ARBA00029766"/>
    </source>
</evidence>